<dbReference type="AlphaFoldDB" id="A0A512E225"/>
<protein>
    <submittedName>
        <fullName evidence="1">Uncharacterized protein</fullName>
    </submittedName>
</protein>
<evidence type="ECO:0000313" key="1">
    <source>
        <dbReference type="EMBL" id="GEO42764.1"/>
    </source>
</evidence>
<sequence length="233" mass="25996">MPVDKNASDNIPVQAEKIGWRRALQQTDFHRLSADQLRQYEMDAGVAVNPGDDRGDKEVGDPIADFEAYATRYYARRTETTSPERAERRGEAIRIADAASMLIHAINEASDITLDRLDILGGVIGELHQAATKTLTAATQLVGPASAGRPSHEHLDDFIYELVLTIDQHYGLEFRVDFTDDGDPIPAVSVLLWLLVKHFVPDVDEGSLRTAMKRARTDIREGRETDRKTPFIT</sequence>
<keyword evidence="2" id="KW-1185">Reference proteome</keyword>
<dbReference type="RefSeq" id="WP_052832378.1">
    <property type="nucleotide sequence ID" value="NZ_BJYZ01000049.1"/>
</dbReference>
<dbReference type="EMBL" id="BJYZ01000049">
    <property type="protein sequence ID" value="GEO42764.1"/>
    <property type="molecule type" value="Genomic_DNA"/>
</dbReference>
<proteinExistence type="predicted"/>
<gene>
    <name evidence="1" type="ORF">SAE02_69120</name>
</gene>
<comment type="caution">
    <text evidence="1">The sequence shown here is derived from an EMBL/GenBank/DDBJ whole genome shotgun (WGS) entry which is preliminary data.</text>
</comment>
<accession>A0A512E225</accession>
<evidence type="ECO:0000313" key="2">
    <source>
        <dbReference type="Proteomes" id="UP000321523"/>
    </source>
</evidence>
<name>A0A512E225_9PROT</name>
<dbReference type="Proteomes" id="UP000321523">
    <property type="component" value="Unassembled WGS sequence"/>
</dbReference>
<organism evidence="1 2">
    <name type="scientific">Skermanella aerolata</name>
    <dbReference type="NCBI Taxonomy" id="393310"/>
    <lineage>
        <taxon>Bacteria</taxon>
        <taxon>Pseudomonadati</taxon>
        <taxon>Pseudomonadota</taxon>
        <taxon>Alphaproteobacteria</taxon>
        <taxon>Rhodospirillales</taxon>
        <taxon>Azospirillaceae</taxon>
        <taxon>Skermanella</taxon>
    </lineage>
</organism>
<reference evidence="1 2" key="1">
    <citation type="submission" date="2019-07" db="EMBL/GenBank/DDBJ databases">
        <title>Whole genome shotgun sequence of Skermanella aerolata NBRC 106429.</title>
        <authorList>
            <person name="Hosoyama A."/>
            <person name="Uohara A."/>
            <person name="Ohji S."/>
            <person name="Ichikawa N."/>
        </authorList>
    </citation>
    <scope>NUCLEOTIDE SEQUENCE [LARGE SCALE GENOMIC DNA]</scope>
    <source>
        <strain evidence="1 2">NBRC 106429</strain>
    </source>
</reference>